<feature type="domain" description="WAP" evidence="2">
    <location>
        <begin position="67"/>
        <end position="114"/>
    </location>
</feature>
<feature type="signal peptide" evidence="1">
    <location>
        <begin position="1"/>
        <end position="26"/>
    </location>
</feature>
<protein>
    <submittedName>
        <fullName evidence="3">WAP four-disulfide core domain 2</fullName>
    </submittedName>
</protein>
<dbReference type="GO" id="GO:0004867">
    <property type="term" value="F:serine-type endopeptidase inhibitor activity"/>
    <property type="evidence" value="ECO:0007669"/>
    <property type="project" value="TreeGrafter"/>
</dbReference>
<dbReference type="Pfam" id="PF00095">
    <property type="entry name" value="WAP"/>
    <property type="match status" value="3"/>
</dbReference>
<dbReference type="SUPFAM" id="SSF57256">
    <property type="entry name" value="Elafin-like"/>
    <property type="match status" value="3"/>
</dbReference>
<feature type="chain" id="PRO_5018751386" evidence="1">
    <location>
        <begin position="27"/>
        <end position="158"/>
    </location>
</feature>
<dbReference type="InterPro" id="IPR036645">
    <property type="entry name" value="Elafin-like_sf"/>
</dbReference>
<dbReference type="GO" id="GO:0045087">
    <property type="term" value="P:innate immune response"/>
    <property type="evidence" value="ECO:0007669"/>
    <property type="project" value="TreeGrafter"/>
</dbReference>
<evidence type="ECO:0000313" key="4">
    <source>
        <dbReference type="Proteomes" id="UP000265020"/>
    </source>
</evidence>
<dbReference type="GO" id="GO:0005615">
    <property type="term" value="C:extracellular space"/>
    <property type="evidence" value="ECO:0007669"/>
    <property type="project" value="TreeGrafter"/>
</dbReference>
<accession>A0A3Q2E5Z7</accession>
<dbReference type="GeneTree" id="ENSGT00940000165527"/>
<reference evidence="3" key="2">
    <citation type="submission" date="2025-09" db="UniProtKB">
        <authorList>
            <consortium name="Ensembl"/>
        </authorList>
    </citation>
    <scope>IDENTIFICATION</scope>
</reference>
<dbReference type="Proteomes" id="UP000265020">
    <property type="component" value="Unassembled WGS sequence"/>
</dbReference>
<organism evidence="3 4">
    <name type="scientific">Cyprinodon variegatus</name>
    <name type="common">Sheepshead minnow</name>
    <dbReference type="NCBI Taxonomy" id="28743"/>
    <lineage>
        <taxon>Eukaryota</taxon>
        <taxon>Metazoa</taxon>
        <taxon>Chordata</taxon>
        <taxon>Craniata</taxon>
        <taxon>Vertebrata</taxon>
        <taxon>Euteleostomi</taxon>
        <taxon>Actinopterygii</taxon>
        <taxon>Neopterygii</taxon>
        <taxon>Teleostei</taxon>
        <taxon>Neoteleostei</taxon>
        <taxon>Acanthomorphata</taxon>
        <taxon>Ovalentaria</taxon>
        <taxon>Atherinomorphae</taxon>
        <taxon>Cyprinodontiformes</taxon>
        <taxon>Cyprinodontidae</taxon>
        <taxon>Cyprinodon</taxon>
    </lineage>
</organism>
<dbReference type="OMA" id="HICCVYD"/>
<name>A0A3Q2E5Z7_CYPVA</name>
<dbReference type="SMART" id="SM00217">
    <property type="entry name" value="WAP"/>
    <property type="match status" value="3"/>
</dbReference>
<keyword evidence="1" id="KW-0732">Signal</keyword>
<evidence type="ECO:0000313" key="3">
    <source>
        <dbReference type="Ensembl" id="ENSCVAP00000027651.1"/>
    </source>
</evidence>
<evidence type="ECO:0000256" key="1">
    <source>
        <dbReference type="SAM" id="SignalP"/>
    </source>
</evidence>
<dbReference type="InterPro" id="IPR050514">
    <property type="entry name" value="WAP_four-disulfide_core"/>
</dbReference>
<keyword evidence="4" id="KW-1185">Reference proteome</keyword>
<proteinExistence type="predicted"/>
<reference evidence="3" key="1">
    <citation type="submission" date="2025-08" db="UniProtKB">
        <authorList>
            <consortium name="Ensembl"/>
        </authorList>
    </citation>
    <scope>IDENTIFICATION</scope>
</reference>
<dbReference type="InterPro" id="IPR008197">
    <property type="entry name" value="WAP_dom"/>
</dbReference>
<evidence type="ECO:0000259" key="2">
    <source>
        <dbReference type="PROSITE" id="PS51390"/>
    </source>
</evidence>
<dbReference type="PANTHER" id="PTHR19441:SF95">
    <property type="entry name" value="PERLWAPIN ISOFORM X1"/>
    <property type="match status" value="1"/>
</dbReference>
<dbReference type="PANTHER" id="PTHR19441">
    <property type="entry name" value="WHEY ACDIC PROTEIN WAP"/>
    <property type="match status" value="1"/>
</dbReference>
<sequence length="158" mass="17247">MVRHYFTKAVLLVVISSLMTCSSTTSKPAYCPRVFQPLMPAKSCREDKDCNEEEKCCVYNGKPVCAPAILYDQACPNMFGLSGVCAELCTHDSDCKEGEKCCSNGCGHQCMSTVPVKPGSCDPPLSTSWCHDFCDHDGDCLGEKKCCPTTCGRYCKQP</sequence>
<dbReference type="Ensembl" id="ENSCVAT00000018903.1">
    <property type="protein sequence ID" value="ENSCVAP00000027651.1"/>
    <property type="gene ID" value="ENSCVAG00000014139.1"/>
</dbReference>
<dbReference type="GO" id="GO:0019731">
    <property type="term" value="P:antibacterial humoral response"/>
    <property type="evidence" value="ECO:0007669"/>
    <property type="project" value="TreeGrafter"/>
</dbReference>
<dbReference type="Gene3D" id="4.10.75.10">
    <property type="entry name" value="Elafin-like"/>
    <property type="match status" value="3"/>
</dbReference>
<dbReference type="AlphaFoldDB" id="A0A3Q2E5Z7"/>
<feature type="domain" description="WAP" evidence="2">
    <location>
        <begin position="115"/>
        <end position="158"/>
    </location>
</feature>
<dbReference type="PRINTS" id="PR00003">
    <property type="entry name" value="4DISULPHCORE"/>
</dbReference>
<dbReference type="PROSITE" id="PS51390">
    <property type="entry name" value="WAP"/>
    <property type="match status" value="2"/>
</dbReference>